<dbReference type="Proteomes" id="UP000593563">
    <property type="component" value="Unassembled WGS sequence"/>
</dbReference>
<gene>
    <name evidence="9" type="ORF">AG4045_008755</name>
</gene>
<keyword evidence="10" id="KW-1185">Reference proteome</keyword>
<protein>
    <recommendedName>
        <fullName evidence="11">Fungal lipase-like domain-containing protein</fullName>
    </recommendedName>
</protein>
<dbReference type="Pfam" id="PF01764">
    <property type="entry name" value="Lipase_3"/>
    <property type="match status" value="1"/>
</dbReference>
<feature type="domain" description="Fungal lipase-type" evidence="7">
    <location>
        <begin position="98"/>
        <end position="202"/>
    </location>
</feature>
<evidence type="ECO:0000313" key="9">
    <source>
        <dbReference type="EMBL" id="KAF1002585.1"/>
    </source>
</evidence>
<dbReference type="GO" id="GO:0006952">
    <property type="term" value="P:defense response"/>
    <property type="evidence" value="ECO:0007669"/>
    <property type="project" value="UniProtKB-KW"/>
</dbReference>
<evidence type="ECO:0000256" key="6">
    <source>
        <dbReference type="ARBA" id="ARBA00023242"/>
    </source>
</evidence>
<dbReference type="Gene3D" id="3.40.50.1820">
    <property type="entry name" value="alpha/beta hydrolase"/>
    <property type="match status" value="1"/>
</dbReference>
<dbReference type="GO" id="GO:0005737">
    <property type="term" value="C:cytoplasm"/>
    <property type="evidence" value="ECO:0007669"/>
    <property type="project" value="UniProtKB-SubCell"/>
</dbReference>
<dbReference type="Pfam" id="PF18117">
    <property type="entry name" value="EDS1_EP"/>
    <property type="match status" value="1"/>
</dbReference>
<dbReference type="InterPro" id="IPR002921">
    <property type="entry name" value="Fungal_lipase-type"/>
</dbReference>
<evidence type="ECO:0000259" key="7">
    <source>
        <dbReference type="Pfam" id="PF01764"/>
    </source>
</evidence>
<dbReference type="PANTHER" id="PTHR46898:SF3">
    <property type="entry name" value="FUNGAL LIPASE-LIKE DOMAIN-CONTAINING PROTEIN"/>
    <property type="match status" value="1"/>
</dbReference>
<dbReference type="SUPFAM" id="SSF53474">
    <property type="entry name" value="alpha/beta-Hydrolases"/>
    <property type="match status" value="1"/>
</dbReference>
<dbReference type="InterPro" id="IPR041266">
    <property type="entry name" value="EDS1_EP"/>
</dbReference>
<keyword evidence="5" id="KW-0611">Plant defense</keyword>
<evidence type="ECO:0000256" key="3">
    <source>
        <dbReference type="ARBA" id="ARBA00022490"/>
    </source>
</evidence>
<evidence type="ECO:0008006" key="11">
    <source>
        <dbReference type="Google" id="ProtNLM"/>
    </source>
</evidence>
<dbReference type="GO" id="GO:0052689">
    <property type="term" value="F:carboxylic ester hydrolase activity"/>
    <property type="evidence" value="ECO:0007669"/>
    <property type="project" value="InterPro"/>
</dbReference>
<comment type="subcellular location">
    <subcellularLocation>
        <location evidence="2">Cytoplasm</location>
    </subcellularLocation>
    <subcellularLocation>
        <location evidence="1">Nucleus</location>
    </subcellularLocation>
</comment>
<evidence type="ECO:0000313" key="10">
    <source>
        <dbReference type="Proteomes" id="UP000593563"/>
    </source>
</evidence>
<dbReference type="EMBL" id="WRXP01000815">
    <property type="protein sequence ID" value="KAF1002585.1"/>
    <property type="molecule type" value="Genomic_DNA"/>
</dbReference>
<name>A0A6L5BAZ8_APIGR</name>
<evidence type="ECO:0000256" key="1">
    <source>
        <dbReference type="ARBA" id="ARBA00004123"/>
    </source>
</evidence>
<keyword evidence="3" id="KW-0963">Cytoplasm</keyword>
<proteinExistence type="predicted"/>
<dbReference type="PANTHER" id="PTHR46898">
    <property type="entry name" value="SENESCENCE-ASSOCIATED CARBOXYLESTERASE 101"/>
    <property type="match status" value="1"/>
</dbReference>
<dbReference type="InterPro" id="IPR029058">
    <property type="entry name" value="AB_hydrolase_fold"/>
</dbReference>
<dbReference type="AlphaFoldDB" id="A0A6L5BAZ8"/>
<comment type="caution">
    <text evidence="9">The sequence shown here is derived from an EMBL/GenBank/DDBJ whole genome shotgun (WGS) entry which is preliminary data.</text>
</comment>
<evidence type="ECO:0000256" key="2">
    <source>
        <dbReference type="ARBA" id="ARBA00004496"/>
    </source>
</evidence>
<reference evidence="9" key="1">
    <citation type="submission" date="2020-01" db="EMBL/GenBank/DDBJ databases">
        <title>The Celery Genome Sequence Reveals Sequential Paleo-tetraploidization, Resistance Gene Elimination, Karyotype Evolution, and Functional Innovation in Apiales.</title>
        <authorList>
            <person name="Song X."/>
        </authorList>
    </citation>
    <scope>NUCLEOTIDE SEQUENCE</scope>
    <source>
        <tissue evidence="9">Leaf</tissue>
    </source>
</reference>
<evidence type="ECO:0000259" key="8">
    <source>
        <dbReference type="Pfam" id="PF18117"/>
    </source>
</evidence>
<evidence type="ECO:0000256" key="4">
    <source>
        <dbReference type="ARBA" id="ARBA00022801"/>
    </source>
</evidence>
<evidence type="ECO:0000256" key="5">
    <source>
        <dbReference type="ARBA" id="ARBA00022821"/>
    </source>
</evidence>
<dbReference type="InterPro" id="IPR044603">
    <property type="entry name" value="SAG101-like"/>
</dbReference>
<organism evidence="9 10">
    <name type="scientific">Apium graveolens</name>
    <name type="common">Celery</name>
    <dbReference type="NCBI Taxonomy" id="4045"/>
    <lineage>
        <taxon>Eukaryota</taxon>
        <taxon>Viridiplantae</taxon>
        <taxon>Streptophyta</taxon>
        <taxon>Embryophyta</taxon>
        <taxon>Tracheophyta</taxon>
        <taxon>Spermatophyta</taxon>
        <taxon>Magnoliopsida</taxon>
        <taxon>eudicotyledons</taxon>
        <taxon>Gunneridae</taxon>
        <taxon>Pentapetalae</taxon>
        <taxon>asterids</taxon>
        <taxon>campanulids</taxon>
        <taxon>Apiales</taxon>
        <taxon>Apiaceae</taxon>
        <taxon>Apioideae</taxon>
        <taxon>apioid superclade</taxon>
        <taxon>Apieae</taxon>
        <taxon>Apium</taxon>
    </lineage>
</organism>
<feature type="domain" description="EDS1 EP" evidence="8">
    <location>
        <begin position="337"/>
        <end position="548"/>
    </location>
</feature>
<dbReference type="GO" id="GO:0006629">
    <property type="term" value="P:lipid metabolic process"/>
    <property type="evidence" value="ECO:0007669"/>
    <property type="project" value="InterPro"/>
</dbReference>
<sequence>MNRLSNGILDFANMAVCSGLLVSTYDAIPEVKNETQNVCSVTCKDSGGDSGSGPRTIAFVCCDGGGDSNTNDDISLVDSGYASFPMFVFLKTEVNRSVSIRKAAIELFASIFDQLSVLKDQIDINRPLIVTGRSLGGSVASLFTLWLLDTIYLKTSKTPLCLTFGSPLLGDNALQRAISERPTWISCFLHVISNQDQVPRFLARGHMPFGATLFISESGCACFEDPQSILELIEATSLAKLEGSQFIDYGSMLKRLKYKAIRQGKIEEADACDISDPVKCGITLQLLAIEAIKPENIDTSPLILSIRRNIERFRKGKKNNSDQTKKLNEVKVYMACMGWYKKQSKNQGGYYDCYKTAESKSKDQGQTKEDLVIYQKKLNKYWEKTVKDVDRMPKREGATSIRPRVLYAGTNYRRMVEPLDIAVYYREGNTDYINKGRSQHYKLLEEWEKSSSKPAERHKVSSTTEDSCFWAHVEEALIACRNLTEENDTSTEDKESWNKSLFRFEAYVMSLIRMHTLSPETFQEGSSFMKWWEKYKTLRGISYKSDLTGFMNNKKVQNDLLVLDEYKILS</sequence>
<keyword evidence="4" id="KW-0378">Hydrolase</keyword>
<dbReference type="GO" id="GO:0005634">
    <property type="term" value="C:nucleus"/>
    <property type="evidence" value="ECO:0007669"/>
    <property type="project" value="UniProtKB-SubCell"/>
</dbReference>
<keyword evidence="6" id="KW-0539">Nucleus</keyword>
<accession>A0A6L5BAZ8</accession>